<reference evidence="9" key="1">
    <citation type="submission" date="2016-10" db="EMBL/GenBank/DDBJ databases">
        <authorList>
            <person name="Varghese N."/>
            <person name="Submissions S."/>
        </authorList>
    </citation>
    <scope>NUCLEOTIDE SEQUENCE [LARGE SCALE GENOMIC DNA]</scope>
    <source>
        <strain evidence="9">CL127</strain>
    </source>
</reference>
<dbReference type="EMBL" id="FOYR01000001">
    <property type="protein sequence ID" value="SFR41559.1"/>
    <property type="molecule type" value="Genomic_DNA"/>
</dbReference>
<evidence type="ECO:0000313" key="8">
    <source>
        <dbReference type="EMBL" id="SFR41559.1"/>
    </source>
</evidence>
<name>A0A1I6GHD9_9MICO</name>
<evidence type="ECO:0000256" key="3">
    <source>
        <dbReference type="ARBA" id="ARBA00022723"/>
    </source>
</evidence>
<evidence type="ECO:0000256" key="1">
    <source>
        <dbReference type="ARBA" id="ARBA00001936"/>
    </source>
</evidence>
<dbReference type="RefSeq" id="WP_091736062.1">
    <property type="nucleotide sequence ID" value="NZ_FOYR01000001.1"/>
</dbReference>
<dbReference type="Proteomes" id="UP000198877">
    <property type="component" value="Unassembled WGS sequence"/>
</dbReference>
<evidence type="ECO:0000256" key="2">
    <source>
        <dbReference type="ARBA" id="ARBA00001946"/>
    </source>
</evidence>
<dbReference type="PANTHER" id="PTHR12318">
    <property type="entry name" value="TESTOSTERONE-REGULATED PROTEIN RP2"/>
    <property type="match status" value="1"/>
</dbReference>
<accession>A0A1I6GHD9</accession>
<dbReference type="InterPro" id="IPR015797">
    <property type="entry name" value="NUDIX_hydrolase-like_dom_sf"/>
</dbReference>
<organism evidence="8 9">
    <name type="scientific">Microbacterium azadirachtae</name>
    <dbReference type="NCBI Taxonomy" id="582680"/>
    <lineage>
        <taxon>Bacteria</taxon>
        <taxon>Bacillati</taxon>
        <taxon>Actinomycetota</taxon>
        <taxon>Actinomycetes</taxon>
        <taxon>Micrococcales</taxon>
        <taxon>Microbacteriaceae</taxon>
        <taxon>Microbacterium</taxon>
    </lineage>
</organism>
<keyword evidence="4" id="KW-0378">Hydrolase</keyword>
<protein>
    <submittedName>
        <fullName evidence="8">8-oxo-dGTP pyrophosphatase MutT, NUDIX family</fullName>
    </submittedName>
</protein>
<dbReference type="InterPro" id="IPR020476">
    <property type="entry name" value="Nudix_hydrolase"/>
</dbReference>
<keyword evidence="6" id="KW-0464">Manganese</keyword>
<dbReference type="InterPro" id="IPR000086">
    <property type="entry name" value="NUDIX_hydrolase_dom"/>
</dbReference>
<sequence length="215" mass="23107">MSADEDEDLPVAGTAVILRDAPQGVEVLLLRRPDRGSFAGAWVFPGGMVDPGDRVTGAPEQEDAGRAAVRETAEEVGLELERLVPLSCWVPPAGIPKRVRTWFFLAPDPGGAIRPAPDEVVETGWFGPQSALAARDAGEIALMPPTWRTLHALRGATDVEDALARVADPGVFHTRMQRTAAGILFFWDGDELAGAPVGSRERLIAEDAPWRLESL</sequence>
<dbReference type="PROSITE" id="PS51462">
    <property type="entry name" value="NUDIX"/>
    <property type="match status" value="1"/>
</dbReference>
<comment type="cofactor">
    <cofactor evidence="2">
        <name>Mg(2+)</name>
        <dbReference type="ChEBI" id="CHEBI:18420"/>
    </cofactor>
</comment>
<gene>
    <name evidence="8" type="ORF">SAMN04488591_1196</name>
</gene>
<dbReference type="CDD" id="cd18870">
    <property type="entry name" value="NUDIX_AcylCoAdiphos_Nudt19"/>
    <property type="match status" value="1"/>
</dbReference>
<proteinExistence type="predicted"/>
<evidence type="ECO:0000313" key="9">
    <source>
        <dbReference type="Proteomes" id="UP000198877"/>
    </source>
</evidence>
<dbReference type="PANTHER" id="PTHR12318:SF0">
    <property type="entry name" value="ACYL-COENZYME A DIPHOSPHATASE NUDT19"/>
    <property type="match status" value="1"/>
</dbReference>
<dbReference type="PRINTS" id="PR00502">
    <property type="entry name" value="NUDIXFAMILY"/>
</dbReference>
<evidence type="ECO:0000256" key="6">
    <source>
        <dbReference type="ARBA" id="ARBA00023211"/>
    </source>
</evidence>
<dbReference type="Gene3D" id="3.90.79.10">
    <property type="entry name" value="Nucleoside Triphosphate Pyrophosphohydrolase"/>
    <property type="match status" value="2"/>
</dbReference>
<dbReference type="GO" id="GO:0046872">
    <property type="term" value="F:metal ion binding"/>
    <property type="evidence" value="ECO:0007669"/>
    <property type="project" value="UniProtKB-KW"/>
</dbReference>
<dbReference type="InterPro" id="IPR039121">
    <property type="entry name" value="NUDT19"/>
</dbReference>
<keyword evidence="3" id="KW-0479">Metal-binding</keyword>
<dbReference type="Pfam" id="PF00293">
    <property type="entry name" value="NUDIX"/>
    <property type="match status" value="1"/>
</dbReference>
<dbReference type="AlphaFoldDB" id="A0A1I6GHD9"/>
<dbReference type="SUPFAM" id="SSF55811">
    <property type="entry name" value="Nudix"/>
    <property type="match status" value="1"/>
</dbReference>
<evidence type="ECO:0000256" key="5">
    <source>
        <dbReference type="ARBA" id="ARBA00022842"/>
    </source>
</evidence>
<comment type="cofactor">
    <cofactor evidence="1">
        <name>Mn(2+)</name>
        <dbReference type="ChEBI" id="CHEBI:29035"/>
    </cofactor>
</comment>
<evidence type="ECO:0000256" key="4">
    <source>
        <dbReference type="ARBA" id="ARBA00022801"/>
    </source>
</evidence>
<dbReference type="GO" id="GO:0016818">
    <property type="term" value="F:hydrolase activity, acting on acid anhydrides, in phosphorus-containing anhydrides"/>
    <property type="evidence" value="ECO:0007669"/>
    <property type="project" value="InterPro"/>
</dbReference>
<feature type="domain" description="Nudix hydrolase" evidence="7">
    <location>
        <begin position="9"/>
        <end position="149"/>
    </location>
</feature>
<keyword evidence="5" id="KW-0460">Magnesium</keyword>
<evidence type="ECO:0000259" key="7">
    <source>
        <dbReference type="PROSITE" id="PS51462"/>
    </source>
</evidence>